<dbReference type="InterPro" id="IPR020209">
    <property type="entry name" value="Cas6b_C"/>
</dbReference>
<name>A0A343JB70_9CLOT</name>
<dbReference type="RefSeq" id="WP_119864911.1">
    <property type="nucleotide sequence ID" value="NZ_CP016786.1"/>
</dbReference>
<accession>A0A343JB70</accession>
<dbReference type="AlphaFoldDB" id="A0A343JB70"/>
<proteinExistence type="predicted"/>
<reference evidence="3 4" key="1">
    <citation type="submission" date="2016-08" db="EMBL/GenBank/DDBJ databases">
        <title>Complete Genome Sequence Of The Indigo Reducing Clostridium isatidis DSM15098.</title>
        <authorList>
            <person name="Little G.T."/>
            <person name="Minton N.P."/>
        </authorList>
    </citation>
    <scope>NUCLEOTIDE SEQUENCE [LARGE SCALE GENOMIC DNA]</scope>
    <source>
        <strain evidence="3 4">DSM 15098</strain>
    </source>
</reference>
<dbReference type="InterPro" id="IPR041528">
    <property type="entry name" value="Cas6b_N"/>
</dbReference>
<evidence type="ECO:0008006" key="5">
    <source>
        <dbReference type="Google" id="ProtNLM"/>
    </source>
</evidence>
<gene>
    <name evidence="3" type="ORF">BEN51_04600</name>
</gene>
<feature type="domain" description="Cas6b N-terminal" evidence="2">
    <location>
        <begin position="1"/>
        <end position="101"/>
    </location>
</feature>
<sequence>MQVEICKLTFNNLNLSPRYSEKIRGYLGNKYIDNNLMHNHDNDKFIYRYPLVQYKVINNKPIIIGINEAAQIIANIGVEEDNIIINGVNYDSLENSIIKKTYDFGEAEDYIEYKFETPWIALSQKNNSLYKAANEIKKEDLLKKILIGNIISMSKGFNYTVKEEIKCWINLKETEVNLKGIKHTAFLGNFKVNFYIPDYLGLGKSVSRGFGTIKII</sequence>
<feature type="domain" description="Cas6b C-terminal" evidence="1">
    <location>
        <begin position="107"/>
        <end position="214"/>
    </location>
</feature>
<evidence type="ECO:0000259" key="2">
    <source>
        <dbReference type="Pfam" id="PF17955"/>
    </source>
</evidence>
<dbReference type="EMBL" id="CP016786">
    <property type="protein sequence ID" value="ASW42778.1"/>
    <property type="molecule type" value="Genomic_DNA"/>
</dbReference>
<dbReference type="OrthoDB" id="656505at2"/>
<dbReference type="KEGG" id="cia:BEN51_04600"/>
<evidence type="ECO:0000259" key="1">
    <source>
        <dbReference type="Pfam" id="PF17262"/>
    </source>
</evidence>
<organism evidence="3 4">
    <name type="scientific">Clostridium isatidis</name>
    <dbReference type="NCBI Taxonomy" id="182773"/>
    <lineage>
        <taxon>Bacteria</taxon>
        <taxon>Bacillati</taxon>
        <taxon>Bacillota</taxon>
        <taxon>Clostridia</taxon>
        <taxon>Eubacteriales</taxon>
        <taxon>Clostridiaceae</taxon>
        <taxon>Clostridium</taxon>
    </lineage>
</organism>
<evidence type="ECO:0000313" key="3">
    <source>
        <dbReference type="EMBL" id="ASW42778.1"/>
    </source>
</evidence>
<dbReference type="Pfam" id="PF17955">
    <property type="entry name" value="Cas6b_N"/>
    <property type="match status" value="1"/>
</dbReference>
<protein>
    <recommendedName>
        <fullName evidence="5">DNA repair protein</fullName>
    </recommendedName>
</protein>
<dbReference type="Pfam" id="PF17262">
    <property type="entry name" value="Cas6b_C"/>
    <property type="match status" value="1"/>
</dbReference>
<dbReference type="Proteomes" id="UP000264883">
    <property type="component" value="Chromosome"/>
</dbReference>
<evidence type="ECO:0000313" key="4">
    <source>
        <dbReference type="Proteomes" id="UP000264883"/>
    </source>
</evidence>
<keyword evidence="4" id="KW-1185">Reference proteome</keyword>